<dbReference type="InterPro" id="IPR036116">
    <property type="entry name" value="FN3_sf"/>
</dbReference>
<keyword evidence="2" id="KW-0812">Transmembrane</keyword>
<feature type="transmembrane region" description="Helical" evidence="2">
    <location>
        <begin position="162"/>
        <end position="182"/>
    </location>
</feature>
<accession>A0ABM8HGQ8</accession>
<feature type="transmembrane region" description="Helical" evidence="2">
    <location>
        <begin position="65"/>
        <end position="83"/>
    </location>
</feature>
<keyword evidence="2" id="KW-1133">Transmembrane helix</keyword>
<feature type="transmembrane region" description="Helical" evidence="2">
    <location>
        <begin position="340"/>
        <end position="362"/>
    </location>
</feature>
<dbReference type="PANTHER" id="PTHR40050">
    <property type="entry name" value="INNER SPORE COAT PROTEIN H"/>
    <property type="match status" value="1"/>
</dbReference>
<proteinExistence type="predicted"/>
<name>A0ABM8HGQ8_9FIRM</name>
<feature type="transmembrane region" description="Helical" evidence="2">
    <location>
        <begin position="188"/>
        <end position="207"/>
    </location>
</feature>
<feature type="transmembrane region" description="Helical" evidence="2">
    <location>
        <begin position="275"/>
        <end position="298"/>
    </location>
</feature>
<feature type="transmembrane region" description="Helical" evidence="2">
    <location>
        <begin position="368"/>
        <end position="392"/>
    </location>
</feature>
<feature type="compositionally biased region" description="Basic and acidic residues" evidence="1">
    <location>
        <begin position="537"/>
        <end position="546"/>
    </location>
</feature>
<dbReference type="Pfam" id="PF08757">
    <property type="entry name" value="CotH"/>
    <property type="match status" value="1"/>
</dbReference>
<feature type="transmembrane region" description="Helical" evidence="2">
    <location>
        <begin position="399"/>
        <end position="419"/>
    </location>
</feature>
<feature type="transmembrane region" description="Helical" evidence="2">
    <location>
        <begin position="499"/>
        <end position="521"/>
    </location>
</feature>
<evidence type="ECO:0000256" key="2">
    <source>
        <dbReference type="SAM" id="Phobius"/>
    </source>
</evidence>
<evidence type="ECO:0008006" key="5">
    <source>
        <dbReference type="Google" id="ProtNLM"/>
    </source>
</evidence>
<organism evidence="3 4">
    <name type="scientific">Claveliimonas bilis</name>
    <dbReference type="NCBI Taxonomy" id="3028070"/>
    <lineage>
        <taxon>Bacteria</taxon>
        <taxon>Bacillati</taxon>
        <taxon>Bacillota</taxon>
        <taxon>Clostridia</taxon>
        <taxon>Lachnospirales</taxon>
        <taxon>Lachnospiraceae</taxon>
        <taxon>Claveliimonas</taxon>
    </lineage>
</organism>
<keyword evidence="2" id="KW-0472">Membrane</keyword>
<dbReference type="Pfam" id="PF16933">
    <property type="entry name" value="PelG"/>
    <property type="match status" value="1"/>
</dbReference>
<sequence length="1088" mass="124533">MAGIGFSLKRLFSKRGFFSLCRAYGYAGIICAGPMILGVIMLAGVSLTARLAGMEAHDRELMNCMLTYSLLVSLSITSWFNMVTTRYVSDMLYEEKLDKIMPSLYGSCSIMLVAGAVLYGVFLWFSGVPLIYQILCLWFSLILIVVWMEMVYLTALKDYKGIVLAFTISLMLGFLCALILVVIGWVSIVSLMLCIIIAYGTLMVWYYKLLLDYFPKSEGSKYTFLRWFDRYKSLAFTGGFINIGLFAHLVIMYFGPLQIQVEGLFYGAPAHDVPALFAFFSILITTINFVTSVEVRFYPSYRNYYSLFNDNGSIRDIEQAETEMLTILKQELTFSGHKQLISTILFVVFGSYVLEWLSLGFTDTSIGIFRFLCTGYGIYAISNSIMLILLYFEDYTGALLGTMAFAAVSVVATILQILFGSVNFFGLGFLLGGIVFYFIVWLRLEWYTRRLPYFLLCRKAFVPNMEKGFFARLCDRLDARDEKKANAPKEKWKKKRRKMAGAAMLALVFLLNGCSADTGAVSGSTGSDVEAAAEDTQETKGDPVEKEELEESEETLQDNKAVYADDDETSVVTMYLTVSEGNAADHTNHTWTEINSLDNYYYEDNNLDRYNCEALLQIGDEFGNGETSPNATVQIRGQSSSRRDQKNYKIRIKDGMGEWRGQRTIALNKHVGDVYRFKNKLAYDLMKDIPQMMSARTQFVRLYVKDTTEGGNGTFTDYGLYTQVEQINKTYLKTHGLDNKGYLYKINFFEWYQYDELKLKTDEDYDEKAFEEYLEIKGNDDHTKLLELLEKVNDYSVPIEEIVEQHFDMDNICYWMAFHILIGNYDVGSRNYYLYSPQNSDKWYFISWDNDAALSRTQYEQSNYSEGLSWERGITQFLHVILFNRIFQEDEYRDMLTNAVEDLYTNYLATEKMTSMINQYSSVVKPYIYSSPDVEYAVEEDQAVYDQLVAALPGEIKLNYQYYQESLEKPWPFYVGTPTVEDGKINVLWDASYDTDGEDITYRVVLARDCDYTDVIYQADGLQLPEVSFDMLPAGQYYLKVQAVNESGYVQDCYDYYSREDGGGKAYGTKAFVVQADGTITNVDNADV</sequence>
<dbReference type="InterPro" id="IPR031617">
    <property type="entry name" value="PelG"/>
</dbReference>
<feature type="transmembrane region" description="Helical" evidence="2">
    <location>
        <begin position="104"/>
        <end position="125"/>
    </location>
</feature>
<dbReference type="EMBL" id="AP027742">
    <property type="protein sequence ID" value="BDZ75837.1"/>
    <property type="molecule type" value="Genomic_DNA"/>
</dbReference>
<evidence type="ECO:0000313" key="3">
    <source>
        <dbReference type="EMBL" id="BDZ75837.1"/>
    </source>
</evidence>
<evidence type="ECO:0000256" key="1">
    <source>
        <dbReference type="SAM" id="MobiDB-lite"/>
    </source>
</evidence>
<feature type="transmembrane region" description="Helical" evidence="2">
    <location>
        <begin position="425"/>
        <end position="444"/>
    </location>
</feature>
<dbReference type="SUPFAM" id="SSF49265">
    <property type="entry name" value="Fibronectin type III"/>
    <property type="match status" value="1"/>
</dbReference>
<evidence type="ECO:0000313" key="4">
    <source>
        <dbReference type="Proteomes" id="UP001305815"/>
    </source>
</evidence>
<dbReference type="InterPro" id="IPR014867">
    <property type="entry name" value="Spore_coat_CotH_CotH2/3/7"/>
</dbReference>
<feature type="compositionally biased region" description="Acidic residues" evidence="1">
    <location>
        <begin position="547"/>
        <end position="556"/>
    </location>
</feature>
<dbReference type="RefSeq" id="WP_316265892.1">
    <property type="nucleotide sequence ID" value="NZ_AP027742.1"/>
</dbReference>
<feature type="transmembrane region" description="Helical" evidence="2">
    <location>
        <begin position="23"/>
        <end position="45"/>
    </location>
</feature>
<feature type="transmembrane region" description="Helical" evidence="2">
    <location>
        <begin position="234"/>
        <end position="255"/>
    </location>
</feature>
<feature type="region of interest" description="Disordered" evidence="1">
    <location>
        <begin position="523"/>
        <end position="556"/>
    </location>
</feature>
<feature type="transmembrane region" description="Helical" evidence="2">
    <location>
        <begin position="131"/>
        <end position="155"/>
    </location>
</feature>
<keyword evidence="4" id="KW-1185">Reference proteome</keyword>
<gene>
    <name evidence="3" type="ORF">Lac1_00200</name>
</gene>
<dbReference type="Proteomes" id="UP001305815">
    <property type="component" value="Chromosome"/>
</dbReference>
<protein>
    <recommendedName>
        <fullName evidence="5">Spore coat protein CotH</fullName>
    </recommendedName>
</protein>
<dbReference type="PANTHER" id="PTHR40050:SF1">
    <property type="entry name" value="INNER SPORE COAT PROTEIN H"/>
    <property type="match status" value="1"/>
</dbReference>
<reference evidence="4" key="1">
    <citation type="journal article" date="2023" name="Int. J. Syst. Evol. Microbiol.">
        <title>Claveliimonas bilis gen. nov., sp. nov., deoxycholic acid-producing bacteria isolated from human faeces, and reclassification of Sellimonas monacensis Zenner et al. 2021 as Claveliimonas monacensis comb. nov.</title>
        <authorList>
            <person name="Hisatomi A."/>
            <person name="Kastawa N.W.E.P.G."/>
            <person name="Song I."/>
            <person name="Ohkuma M."/>
            <person name="Fukiya S."/>
            <person name="Sakamoto M."/>
        </authorList>
    </citation>
    <scope>NUCLEOTIDE SEQUENCE [LARGE SCALE GENOMIC DNA]</scope>
    <source>
        <strain evidence="4">12BBH14</strain>
    </source>
</reference>